<dbReference type="Proteomes" id="UP000663880">
    <property type="component" value="Unassembled WGS sequence"/>
</dbReference>
<sequence>MKLIAGIVFVCFFLLTDAARVPDYSESSNSDVVLDDVKNVYSNSEQSVRRRKRHYSPYSRNFWEREMDRSYYESYQDDRIAELEIRLKIQQEQINELLFRRYEPKVIVVPIYLPSSGNKNTSDSLGNKFGQEDNIENERIWGSSDDQNGMRPISLTPIRPSRPMPKQPPVQHGTIQAETSTKAPTFSMDICKTAILICCDSNGVDRRNCFKKFNCTKTSTSPYACDKIILDAIKNDFIAAYAPDVE</sequence>
<proteinExistence type="predicted"/>
<feature type="chain" id="PRO_5032870897" evidence="2">
    <location>
        <begin position="19"/>
        <end position="246"/>
    </location>
</feature>
<dbReference type="OrthoDB" id="7092459at2759"/>
<feature type="signal peptide" evidence="2">
    <location>
        <begin position="1"/>
        <end position="18"/>
    </location>
</feature>
<keyword evidence="4" id="KW-1185">Reference proteome</keyword>
<dbReference type="EMBL" id="CAJOBZ010000003">
    <property type="protein sequence ID" value="CAF4766466.1"/>
    <property type="molecule type" value="Genomic_DNA"/>
</dbReference>
<keyword evidence="2" id="KW-0732">Signal</keyword>
<evidence type="ECO:0000256" key="2">
    <source>
        <dbReference type="SAM" id="SignalP"/>
    </source>
</evidence>
<accession>A0A821MGM2</accession>
<name>A0A821MGM2_9NEOP</name>
<evidence type="ECO:0000313" key="4">
    <source>
        <dbReference type="Proteomes" id="UP000663880"/>
    </source>
</evidence>
<evidence type="ECO:0000256" key="1">
    <source>
        <dbReference type="SAM" id="MobiDB-lite"/>
    </source>
</evidence>
<organism evidence="3 4">
    <name type="scientific">Pieris macdunnoughi</name>
    <dbReference type="NCBI Taxonomy" id="345717"/>
    <lineage>
        <taxon>Eukaryota</taxon>
        <taxon>Metazoa</taxon>
        <taxon>Ecdysozoa</taxon>
        <taxon>Arthropoda</taxon>
        <taxon>Hexapoda</taxon>
        <taxon>Insecta</taxon>
        <taxon>Pterygota</taxon>
        <taxon>Neoptera</taxon>
        <taxon>Endopterygota</taxon>
        <taxon>Lepidoptera</taxon>
        <taxon>Glossata</taxon>
        <taxon>Ditrysia</taxon>
        <taxon>Papilionoidea</taxon>
        <taxon>Pieridae</taxon>
        <taxon>Pierinae</taxon>
        <taxon>Pieris</taxon>
    </lineage>
</organism>
<comment type="caution">
    <text evidence="3">The sequence shown here is derived from an EMBL/GenBank/DDBJ whole genome shotgun (WGS) entry which is preliminary data.</text>
</comment>
<protein>
    <submittedName>
        <fullName evidence="3">Uncharacterized protein</fullName>
    </submittedName>
</protein>
<reference evidence="3" key="1">
    <citation type="submission" date="2021-02" db="EMBL/GenBank/DDBJ databases">
        <authorList>
            <person name="Steward A R."/>
        </authorList>
    </citation>
    <scope>NUCLEOTIDE SEQUENCE</scope>
</reference>
<gene>
    <name evidence="3" type="ORF">PMACD_LOCUS1577</name>
</gene>
<feature type="region of interest" description="Disordered" evidence="1">
    <location>
        <begin position="156"/>
        <end position="176"/>
    </location>
</feature>
<dbReference type="AlphaFoldDB" id="A0A821MGM2"/>
<evidence type="ECO:0000313" key="3">
    <source>
        <dbReference type="EMBL" id="CAF4766466.1"/>
    </source>
</evidence>